<dbReference type="Proteomes" id="UP000638353">
    <property type="component" value="Unassembled WGS sequence"/>
</dbReference>
<proteinExistence type="predicted"/>
<organism evidence="1 2">
    <name type="scientific">Streptomyces finlayi</name>
    <dbReference type="NCBI Taxonomy" id="67296"/>
    <lineage>
        <taxon>Bacteria</taxon>
        <taxon>Bacillati</taxon>
        <taxon>Actinomycetota</taxon>
        <taxon>Actinomycetes</taxon>
        <taxon>Kitasatosporales</taxon>
        <taxon>Streptomycetaceae</taxon>
        <taxon>Streptomyces</taxon>
    </lineage>
</organism>
<comment type="caution">
    <text evidence="1">The sequence shown here is derived from an EMBL/GenBank/DDBJ whole genome shotgun (WGS) entry which is preliminary data.</text>
</comment>
<sequence length="186" mass="19332">MASVMGLLEKREAAARVRVEELRVEADRILAELGAAEVVLERRAIARAELGEALASDRDAVVAPVAEAPDPAPVVAGEGQVPVAGSVVRRCGEGMTVQALALDYRRIVELVECGPGGGEGVSAKELAARLGLEVVPAKVETVRSRAKRLVERGWLSASPSGRFMPRQPIAAARRAVGMPGGPVGGS</sequence>
<accession>A0A918X5D7</accession>
<reference evidence="1" key="2">
    <citation type="submission" date="2020-09" db="EMBL/GenBank/DDBJ databases">
        <authorList>
            <person name="Sun Q."/>
            <person name="Ohkuma M."/>
        </authorList>
    </citation>
    <scope>NUCLEOTIDE SEQUENCE</scope>
    <source>
        <strain evidence="1">JCM 4637</strain>
    </source>
</reference>
<protein>
    <submittedName>
        <fullName evidence="1">Uncharacterized protein</fullName>
    </submittedName>
</protein>
<dbReference type="AlphaFoldDB" id="A0A918X5D7"/>
<evidence type="ECO:0000313" key="2">
    <source>
        <dbReference type="Proteomes" id="UP000638353"/>
    </source>
</evidence>
<dbReference type="EMBL" id="BMVC01000019">
    <property type="protein sequence ID" value="GHD13392.1"/>
    <property type="molecule type" value="Genomic_DNA"/>
</dbReference>
<dbReference type="RefSeq" id="WP_229898453.1">
    <property type="nucleotide sequence ID" value="NZ_BMVC01000019.1"/>
</dbReference>
<reference evidence="1" key="1">
    <citation type="journal article" date="2014" name="Int. J. Syst. Evol. Microbiol.">
        <title>Complete genome sequence of Corynebacterium casei LMG S-19264T (=DSM 44701T), isolated from a smear-ripened cheese.</title>
        <authorList>
            <consortium name="US DOE Joint Genome Institute (JGI-PGF)"/>
            <person name="Walter F."/>
            <person name="Albersmeier A."/>
            <person name="Kalinowski J."/>
            <person name="Ruckert C."/>
        </authorList>
    </citation>
    <scope>NUCLEOTIDE SEQUENCE</scope>
    <source>
        <strain evidence="1">JCM 4637</strain>
    </source>
</reference>
<gene>
    <name evidence="1" type="ORF">GCM10010334_71500</name>
</gene>
<name>A0A918X5D7_9ACTN</name>
<evidence type="ECO:0000313" key="1">
    <source>
        <dbReference type="EMBL" id="GHD13392.1"/>
    </source>
</evidence>